<accession>A0A2V3ZXF9</accession>
<dbReference type="OrthoDB" id="766410at2"/>
<dbReference type="SUPFAM" id="SSF55785">
    <property type="entry name" value="PYP-like sensor domain (PAS domain)"/>
    <property type="match status" value="1"/>
</dbReference>
<dbReference type="Gene3D" id="3.30.70.270">
    <property type="match status" value="1"/>
</dbReference>
<evidence type="ECO:0000256" key="1">
    <source>
        <dbReference type="ARBA" id="ARBA00001946"/>
    </source>
</evidence>
<dbReference type="InterPro" id="IPR035965">
    <property type="entry name" value="PAS-like_dom_sf"/>
</dbReference>
<dbReference type="FunFam" id="3.30.70.270:FF:000001">
    <property type="entry name" value="Diguanylate cyclase domain protein"/>
    <property type="match status" value="1"/>
</dbReference>
<reference evidence="5" key="1">
    <citation type="submission" date="2018-05" db="EMBL/GenBank/DDBJ databases">
        <authorList>
            <person name="Lu D."/>
        </authorList>
    </citation>
    <scope>NUCLEOTIDE SEQUENCE [LARGE SCALE GENOMIC DNA]</scope>
    <source>
        <strain evidence="5">F01</strain>
    </source>
</reference>
<dbReference type="Gene3D" id="3.30.450.20">
    <property type="entry name" value="PAS domain"/>
    <property type="match status" value="1"/>
</dbReference>
<dbReference type="Pfam" id="PF08447">
    <property type="entry name" value="PAS_3"/>
    <property type="match status" value="1"/>
</dbReference>
<dbReference type="InterPro" id="IPR029787">
    <property type="entry name" value="Nucleotide_cyclase"/>
</dbReference>
<dbReference type="Proteomes" id="UP000253987">
    <property type="component" value="Unassembled WGS sequence"/>
</dbReference>
<dbReference type="InterPro" id="IPR013655">
    <property type="entry name" value="PAS_fold_3"/>
</dbReference>
<dbReference type="InterPro" id="IPR043128">
    <property type="entry name" value="Rev_trsase/Diguanyl_cyclase"/>
</dbReference>
<dbReference type="CDD" id="cd01949">
    <property type="entry name" value="GGDEF"/>
    <property type="match status" value="1"/>
</dbReference>
<gene>
    <name evidence="4" type="ORF">DIT71_12730</name>
</gene>
<sequence length="376" mass="42277">MKTAIPPESFIDLLLDAVCVVDRDGYVRYVSAASERVFGYQPEEMVGRLILDFVHPEDRDKTRQAVKEILQGELKPSFENRYVRKDGSVAQIMWSARWSEEEQVRVAVARDVTGRRRAEAMQAAMYAISEAANSSDSLSTMYLRIHQVVDDLLAALGSPIHDWQGVPLASSEEVLGAIEEQKQVDDRCCSDPDRELLEFVRVQVAAAVDRKQMHSQLEFMANYDQLTGLPNRRLFMDRIHKALERAARDRSYLAVLYLDLNDFKGVNDSYGHSAGDEVLQTMADRLAQCVRASDTVARLGGDEFIVLLYAIKQPDDAFSVAEKVRASLSEPYELSAADLTLIPSIGVAVYPQNGETREALIRHADIDMYRVKRGEV</sequence>
<dbReference type="InterPro" id="IPR052155">
    <property type="entry name" value="Biofilm_reg_signaling"/>
</dbReference>
<dbReference type="PANTHER" id="PTHR44757">
    <property type="entry name" value="DIGUANYLATE CYCLASE DGCP"/>
    <property type="match status" value="1"/>
</dbReference>
<dbReference type="EMBL" id="QFWX01000005">
    <property type="protein sequence ID" value="PXX90352.1"/>
    <property type="molecule type" value="Genomic_DNA"/>
</dbReference>
<dbReference type="InterPro" id="IPR000014">
    <property type="entry name" value="PAS"/>
</dbReference>
<dbReference type="InterPro" id="IPR000160">
    <property type="entry name" value="GGDEF_dom"/>
</dbReference>
<comment type="cofactor">
    <cofactor evidence="1">
        <name>Mg(2+)</name>
        <dbReference type="ChEBI" id="CHEBI:18420"/>
    </cofactor>
</comment>
<evidence type="ECO:0000313" key="5">
    <source>
        <dbReference type="Proteomes" id="UP000253987"/>
    </source>
</evidence>
<dbReference type="PROSITE" id="PS50112">
    <property type="entry name" value="PAS"/>
    <property type="match status" value="1"/>
</dbReference>
<dbReference type="SMART" id="SM00267">
    <property type="entry name" value="GGDEF"/>
    <property type="match status" value="1"/>
</dbReference>
<dbReference type="Pfam" id="PF00990">
    <property type="entry name" value="GGDEF"/>
    <property type="match status" value="1"/>
</dbReference>
<protein>
    <submittedName>
        <fullName evidence="4">Diguanylate cyclase</fullName>
    </submittedName>
</protein>
<evidence type="ECO:0000259" key="3">
    <source>
        <dbReference type="PROSITE" id="PS50887"/>
    </source>
</evidence>
<dbReference type="SMART" id="SM00091">
    <property type="entry name" value="PAS"/>
    <property type="match status" value="1"/>
</dbReference>
<feature type="domain" description="GGDEF" evidence="3">
    <location>
        <begin position="251"/>
        <end position="376"/>
    </location>
</feature>
<dbReference type="PROSITE" id="PS50887">
    <property type="entry name" value="GGDEF"/>
    <property type="match status" value="1"/>
</dbReference>
<dbReference type="NCBIfam" id="TIGR00254">
    <property type="entry name" value="GGDEF"/>
    <property type="match status" value="1"/>
</dbReference>
<name>A0A2V3ZXF9_9GAMM</name>
<organism evidence="4 5">
    <name type="scientific">Marinobacter vulgaris</name>
    <dbReference type="NCBI Taxonomy" id="1928331"/>
    <lineage>
        <taxon>Bacteria</taxon>
        <taxon>Pseudomonadati</taxon>
        <taxon>Pseudomonadota</taxon>
        <taxon>Gammaproteobacteria</taxon>
        <taxon>Pseudomonadales</taxon>
        <taxon>Marinobacteraceae</taxon>
        <taxon>Marinobacter</taxon>
    </lineage>
</organism>
<dbReference type="PANTHER" id="PTHR44757:SF2">
    <property type="entry name" value="BIOFILM ARCHITECTURE MAINTENANCE PROTEIN MBAA"/>
    <property type="match status" value="1"/>
</dbReference>
<dbReference type="GO" id="GO:0003824">
    <property type="term" value="F:catalytic activity"/>
    <property type="evidence" value="ECO:0007669"/>
    <property type="project" value="UniProtKB-ARBA"/>
</dbReference>
<reference evidence="4 5" key="2">
    <citation type="submission" date="2018-06" db="EMBL/GenBank/DDBJ databases">
        <title>Marinobactersediminissp. nov, a moderately halophilic bacterium isolated from marine solar saltern.</title>
        <authorList>
            <person name="Zhang Y."/>
        </authorList>
    </citation>
    <scope>NUCLEOTIDE SEQUENCE [LARGE SCALE GENOMIC DNA]</scope>
    <source>
        <strain evidence="4 5">F01</strain>
    </source>
</reference>
<feature type="domain" description="PAS" evidence="2">
    <location>
        <begin position="11"/>
        <end position="73"/>
    </location>
</feature>
<proteinExistence type="predicted"/>
<dbReference type="SUPFAM" id="SSF55073">
    <property type="entry name" value="Nucleotide cyclase"/>
    <property type="match status" value="1"/>
</dbReference>
<keyword evidence="5" id="KW-1185">Reference proteome</keyword>
<evidence type="ECO:0000259" key="2">
    <source>
        <dbReference type="PROSITE" id="PS50112"/>
    </source>
</evidence>
<dbReference type="SUPFAM" id="SSF55781">
    <property type="entry name" value="GAF domain-like"/>
    <property type="match status" value="1"/>
</dbReference>
<comment type="caution">
    <text evidence="4">The sequence shown here is derived from an EMBL/GenBank/DDBJ whole genome shotgun (WGS) entry which is preliminary data.</text>
</comment>
<dbReference type="CDD" id="cd00130">
    <property type="entry name" value="PAS"/>
    <property type="match status" value="1"/>
</dbReference>
<dbReference type="NCBIfam" id="TIGR00229">
    <property type="entry name" value="sensory_box"/>
    <property type="match status" value="1"/>
</dbReference>
<dbReference type="AlphaFoldDB" id="A0A2V3ZXF9"/>
<evidence type="ECO:0000313" key="4">
    <source>
        <dbReference type="EMBL" id="PXX90352.1"/>
    </source>
</evidence>
<dbReference type="RefSeq" id="WP_114613593.1">
    <property type="nucleotide sequence ID" value="NZ_QFWX01000005.1"/>
</dbReference>